<gene>
    <name evidence="2" type="ORF">COU42_01980</name>
</gene>
<sequence>MGFSFFYKKKERPFLVLDVGTEAVKVLACRKENNKTVILGAATQYFERYGVFNGQDFAAEIIKKAILKAIAGAEQDFIIYSERAKMPALVTLPPDVLRAEIIEQTFRQKDSKKKIARKEEKIILEQVFKGAQEGISQTFFKKFGILPKDINWISFNILNIKVDGYSVRWVQGYNGRELKFKILVIFSPKYYFESAQKILESLKLRVSKIIHLTEVLPVVFGEKISDGIFIDVGGRISQIFLIKNEELMQFRELEKGGEIFTQKLSETLGIDIESARIFKEKYASKQLSPESEQRIREIFLKEKRTWYESLDIFSSPIFLFGGASLLPEIRETPGESKVFYPKDLSNIEDTTNKINVPQYTPSLLIAQFYGKEILRHNSSSR</sequence>
<comment type="caution">
    <text evidence="2">The sequence shown here is derived from an EMBL/GenBank/DDBJ whole genome shotgun (WGS) entry which is preliminary data.</text>
</comment>
<protein>
    <recommendedName>
        <fullName evidence="1">SHS2 domain-containing protein</fullName>
    </recommendedName>
</protein>
<reference evidence="3" key="1">
    <citation type="submission" date="2017-09" db="EMBL/GenBank/DDBJ databases">
        <title>Depth-based differentiation of microbial function through sediment-hosted aquifers and enrichment of novel symbionts in the deep terrestrial subsurface.</title>
        <authorList>
            <person name="Probst A.J."/>
            <person name="Ladd B."/>
            <person name="Jarett J.K."/>
            <person name="Geller-Mcgrath D.E."/>
            <person name="Sieber C.M.K."/>
            <person name="Emerson J.B."/>
            <person name="Anantharaman K."/>
            <person name="Thomas B.C."/>
            <person name="Malmstrom R."/>
            <person name="Stieglmeier M."/>
            <person name="Klingl A."/>
            <person name="Woyke T."/>
            <person name="Ryan C.M."/>
            <person name="Banfield J.F."/>
        </authorList>
    </citation>
    <scope>NUCLEOTIDE SEQUENCE [LARGE SCALE GENOMIC DNA]</scope>
</reference>
<dbReference type="InterPro" id="IPR043129">
    <property type="entry name" value="ATPase_NBD"/>
</dbReference>
<dbReference type="EMBL" id="PFCJ01000019">
    <property type="protein sequence ID" value="PIR72264.1"/>
    <property type="molecule type" value="Genomic_DNA"/>
</dbReference>
<accession>A0A2M6NRV4</accession>
<evidence type="ECO:0000313" key="3">
    <source>
        <dbReference type="Proteomes" id="UP000228756"/>
    </source>
</evidence>
<dbReference type="InterPro" id="IPR050696">
    <property type="entry name" value="FtsA/MreB"/>
</dbReference>
<evidence type="ECO:0000313" key="2">
    <source>
        <dbReference type="EMBL" id="PIR72264.1"/>
    </source>
</evidence>
<evidence type="ECO:0000259" key="1">
    <source>
        <dbReference type="SMART" id="SM00842"/>
    </source>
</evidence>
<name>A0A2M6NRV4_9BACT</name>
<dbReference type="Gene3D" id="3.30.420.40">
    <property type="match status" value="1"/>
</dbReference>
<dbReference type="AlphaFoldDB" id="A0A2M6NRV4"/>
<dbReference type="PANTHER" id="PTHR32432:SF3">
    <property type="entry name" value="ETHANOLAMINE UTILIZATION PROTEIN EUTJ"/>
    <property type="match status" value="1"/>
</dbReference>
<dbReference type="SUPFAM" id="SSF53067">
    <property type="entry name" value="Actin-like ATPase domain"/>
    <property type="match status" value="2"/>
</dbReference>
<dbReference type="SMART" id="SM00842">
    <property type="entry name" value="FtsA"/>
    <property type="match status" value="1"/>
</dbReference>
<dbReference type="InterPro" id="IPR003494">
    <property type="entry name" value="SHS2_FtsA"/>
</dbReference>
<dbReference type="GO" id="GO:0051301">
    <property type="term" value="P:cell division"/>
    <property type="evidence" value="ECO:0007669"/>
    <property type="project" value="InterPro"/>
</dbReference>
<dbReference type="PANTHER" id="PTHR32432">
    <property type="entry name" value="CELL DIVISION PROTEIN FTSA-RELATED"/>
    <property type="match status" value="1"/>
</dbReference>
<proteinExistence type="predicted"/>
<organism evidence="2 3">
    <name type="scientific">Candidatus Nealsonbacteria bacterium CG10_big_fil_rev_8_21_14_0_10_36_24</name>
    <dbReference type="NCBI Taxonomy" id="1974710"/>
    <lineage>
        <taxon>Bacteria</taxon>
        <taxon>Candidatus Nealsoniibacteriota</taxon>
    </lineage>
</organism>
<feature type="domain" description="SHS2" evidence="1">
    <location>
        <begin position="14"/>
        <end position="216"/>
    </location>
</feature>
<dbReference type="Proteomes" id="UP000228756">
    <property type="component" value="Unassembled WGS sequence"/>
</dbReference>